<name>A0A1A8IRS2_NOTKU</name>
<dbReference type="EMBL" id="HAED01012788">
    <property type="protein sequence ID" value="SBQ99192.1"/>
    <property type="molecule type" value="Transcribed_RNA"/>
</dbReference>
<evidence type="ECO:0000313" key="2">
    <source>
        <dbReference type="EMBL" id="SBQ99192.1"/>
    </source>
</evidence>
<sequence length="69" mass="7474">HIEVAVSNKGNLFPQTGPPPPKPDITSTQTKGQLTHPHHSPTHTELAVYNQRNCSANTETSPTKPENPP</sequence>
<dbReference type="AlphaFoldDB" id="A0A1A8IRS2"/>
<proteinExistence type="predicted"/>
<feature type="non-terminal residue" evidence="2">
    <location>
        <position position="1"/>
    </location>
</feature>
<feature type="non-terminal residue" evidence="2">
    <location>
        <position position="69"/>
    </location>
</feature>
<evidence type="ECO:0000256" key="1">
    <source>
        <dbReference type="SAM" id="MobiDB-lite"/>
    </source>
</evidence>
<feature type="region of interest" description="Disordered" evidence="1">
    <location>
        <begin position="1"/>
        <end position="45"/>
    </location>
</feature>
<reference evidence="2" key="2">
    <citation type="submission" date="2016-06" db="EMBL/GenBank/DDBJ databases">
        <title>The genome of a short-lived fish provides insights into sex chromosome evolution and the genetic control of aging.</title>
        <authorList>
            <person name="Reichwald K."/>
            <person name="Felder M."/>
            <person name="Petzold A."/>
            <person name="Koch P."/>
            <person name="Groth M."/>
            <person name="Platzer M."/>
        </authorList>
    </citation>
    <scope>NUCLEOTIDE SEQUENCE</scope>
    <source>
        <tissue evidence="2">Brain</tissue>
    </source>
</reference>
<gene>
    <name evidence="2" type="primary">MUC5B</name>
</gene>
<protein>
    <submittedName>
        <fullName evidence="2">Mucin 5B, oligomeric mucus/gel-forming</fullName>
    </submittedName>
</protein>
<reference evidence="2" key="1">
    <citation type="submission" date="2016-05" db="EMBL/GenBank/DDBJ databases">
        <authorList>
            <person name="Lavstsen T."/>
            <person name="Jespersen J.S."/>
        </authorList>
    </citation>
    <scope>NUCLEOTIDE SEQUENCE</scope>
    <source>
        <tissue evidence="2">Brain</tissue>
    </source>
</reference>
<feature type="region of interest" description="Disordered" evidence="1">
    <location>
        <begin position="50"/>
        <end position="69"/>
    </location>
</feature>
<organism evidence="2">
    <name type="scientific">Nothobranchius kuhntae</name>
    <name type="common">Beira killifish</name>
    <dbReference type="NCBI Taxonomy" id="321403"/>
    <lineage>
        <taxon>Eukaryota</taxon>
        <taxon>Metazoa</taxon>
        <taxon>Chordata</taxon>
        <taxon>Craniata</taxon>
        <taxon>Vertebrata</taxon>
        <taxon>Euteleostomi</taxon>
        <taxon>Actinopterygii</taxon>
        <taxon>Neopterygii</taxon>
        <taxon>Teleostei</taxon>
        <taxon>Neoteleostei</taxon>
        <taxon>Acanthomorphata</taxon>
        <taxon>Ovalentaria</taxon>
        <taxon>Atherinomorphae</taxon>
        <taxon>Cyprinodontiformes</taxon>
        <taxon>Nothobranchiidae</taxon>
        <taxon>Nothobranchius</taxon>
    </lineage>
</organism>
<accession>A0A1A8IRS2</accession>